<evidence type="ECO:0000259" key="21">
    <source>
        <dbReference type="PROSITE" id="PS50999"/>
    </source>
</evidence>
<dbReference type="EMBL" id="CP024955">
    <property type="protein sequence ID" value="ATY84165.1"/>
    <property type="molecule type" value="Genomic_DNA"/>
</dbReference>
<dbReference type="InterPro" id="IPR001505">
    <property type="entry name" value="Copper_CuA"/>
</dbReference>
<keyword evidence="7 16" id="KW-0479">Metal-binding</keyword>
<dbReference type="KEGG" id="kyr:CVV65_03690"/>
<dbReference type="PROSITE" id="PS50999">
    <property type="entry name" value="COX2_TM"/>
    <property type="match status" value="1"/>
</dbReference>
<reference evidence="24" key="1">
    <citation type="submission" date="2017-11" db="EMBL/GenBank/DDBJ databases">
        <title>Complete Genome Sequence of Kyrpidia sp. Strain EA-1, a thermophilic, hydrogen-oxidizing Bacterium, isolated from the Azores.</title>
        <authorList>
            <person name="Reiner J.E."/>
            <person name="Lapp C.J."/>
            <person name="Bunk B."/>
            <person name="Gescher J."/>
        </authorList>
    </citation>
    <scope>NUCLEOTIDE SEQUENCE [LARGE SCALE GENOMIC DNA]</scope>
    <source>
        <strain evidence="24">EA-1</strain>
    </source>
</reference>
<dbReference type="InterPro" id="IPR008972">
    <property type="entry name" value="Cupredoxin"/>
</dbReference>
<dbReference type="EC" id="7.1.1.9" evidence="18"/>
<evidence type="ECO:0000259" key="20">
    <source>
        <dbReference type="PROSITE" id="PS50857"/>
    </source>
</evidence>
<comment type="function">
    <text evidence="14 18">Subunits I and II form the functional core of the enzyme complex. Electrons originating in cytochrome c are transferred via heme a and Cu(A) to the binuclear center formed by heme a3 and Cu(B).</text>
</comment>
<evidence type="ECO:0000256" key="14">
    <source>
        <dbReference type="ARBA" id="ARBA00024688"/>
    </source>
</evidence>
<dbReference type="InterPro" id="IPR034236">
    <property type="entry name" value="CuRO_CcO_Caa3_II"/>
</dbReference>
<evidence type="ECO:0000259" key="22">
    <source>
        <dbReference type="PROSITE" id="PS51007"/>
    </source>
</evidence>
<evidence type="ECO:0000256" key="16">
    <source>
        <dbReference type="PROSITE-ProRule" id="PRU00433"/>
    </source>
</evidence>
<keyword evidence="4 16" id="KW-0349">Heme</keyword>
<dbReference type="RefSeq" id="WP_100666995.1">
    <property type="nucleotide sequence ID" value="NZ_CP024955.1"/>
</dbReference>
<comment type="cofactor">
    <cofactor evidence="18">
        <name>Cu cation</name>
        <dbReference type="ChEBI" id="CHEBI:23378"/>
    </cofactor>
    <text evidence="18">Binds a copper A center.</text>
</comment>
<evidence type="ECO:0000256" key="13">
    <source>
        <dbReference type="ARBA" id="ARBA00023136"/>
    </source>
</evidence>
<evidence type="ECO:0000256" key="5">
    <source>
        <dbReference type="ARBA" id="ARBA00022660"/>
    </source>
</evidence>
<dbReference type="PANTHER" id="PTHR22888">
    <property type="entry name" value="CYTOCHROME C OXIDASE, SUBUNIT II"/>
    <property type="match status" value="1"/>
</dbReference>
<dbReference type="SUPFAM" id="SSF81464">
    <property type="entry name" value="Cytochrome c oxidase subunit II-like, transmembrane region"/>
    <property type="match status" value="1"/>
</dbReference>
<dbReference type="SUPFAM" id="SSF46626">
    <property type="entry name" value="Cytochrome c"/>
    <property type="match status" value="1"/>
</dbReference>
<dbReference type="GO" id="GO:0005886">
    <property type="term" value="C:plasma membrane"/>
    <property type="evidence" value="ECO:0007669"/>
    <property type="project" value="UniProtKB-SubCell"/>
</dbReference>
<dbReference type="OrthoDB" id="9781261at2"/>
<evidence type="ECO:0000256" key="3">
    <source>
        <dbReference type="ARBA" id="ARBA00022448"/>
    </source>
</evidence>
<dbReference type="CDD" id="cd04213">
    <property type="entry name" value="CuRO_CcO_Caa3_II"/>
    <property type="match status" value="1"/>
</dbReference>
<organism evidence="23 24">
    <name type="scientific">Kyrpidia spormannii</name>
    <dbReference type="NCBI Taxonomy" id="2055160"/>
    <lineage>
        <taxon>Bacteria</taxon>
        <taxon>Bacillati</taxon>
        <taxon>Bacillota</taxon>
        <taxon>Bacilli</taxon>
        <taxon>Bacillales</taxon>
        <taxon>Alicyclobacillaceae</taxon>
        <taxon>Kyrpidia</taxon>
    </lineage>
</organism>
<dbReference type="Proteomes" id="UP000231932">
    <property type="component" value="Chromosome"/>
</dbReference>
<dbReference type="PROSITE" id="PS50857">
    <property type="entry name" value="COX2_CUA"/>
    <property type="match status" value="1"/>
</dbReference>
<dbReference type="AlphaFoldDB" id="A0A2K8N514"/>
<evidence type="ECO:0000256" key="6">
    <source>
        <dbReference type="ARBA" id="ARBA00022692"/>
    </source>
</evidence>
<evidence type="ECO:0000256" key="2">
    <source>
        <dbReference type="ARBA" id="ARBA00007866"/>
    </source>
</evidence>
<keyword evidence="8" id="KW-1278">Translocase</keyword>
<keyword evidence="24" id="KW-1185">Reference proteome</keyword>
<comment type="subcellular location">
    <subcellularLocation>
        <location evidence="17">Cell membrane</location>
        <topology evidence="17">Multi-pass membrane protein</topology>
    </subcellularLocation>
    <subcellularLocation>
        <location evidence="1">Membrane</location>
        <topology evidence="1">Multi-pass membrane protein</topology>
    </subcellularLocation>
</comment>
<accession>A0A2K8N514</accession>
<dbReference type="NCBIfam" id="TIGR02866">
    <property type="entry name" value="CoxB"/>
    <property type="match status" value="1"/>
</dbReference>
<keyword evidence="12 18" id="KW-0186">Copper</keyword>
<evidence type="ECO:0000256" key="1">
    <source>
        <dbReference type="ARBA" id="ARBA00004141"/>
    </source>
</evidence>
<keyword evidence="11 16" id="KW-0408">Iron</keyword>
<keyword evidence="6 17" id="KW-0812">Transmembrane</keyword>
<protein>
    <recommendedName>
        <fullName evidence="18">Cytochrome c oxidase subunit 2</fullName>
        <ecNumber evidence="18">7.1.1.9</ecNumber>
    </recommendedName>
</protein>
<dbReference type="InterPro" id="IPR014222">
    <property type="entry name" value="Cyt_c_oxidase_su2"/>
</dbReference>
<evidence type="ECO:0000256" key="11">
    <source>
        <dbReference type="ARBA" id="ARBA00023004"/>
    </source>
</evidence>
<dbReference type="InterPro" id="IPR036909">
    <property type="entry name" value="Cyt_c-like_dom_sf"/>
</dbReference>
<dbReference type="GO" id="GO:0020037">
    <property type="term" value="F:heme binding"/>
    <property type="evidence" value="ECO:0007669"/>
    <property type="project" value="InterPro"/>
</dbReference>
<name>A0A2K8N514_9BACL</name>
<keyword evidence="5 17" id="KW-0679">Respiratory chain</keyword>
<evidence type="ECO:0000256" key="17">
    <source>
        <dbReference type="RuleBase" id="RU000456"/>
    </source>
</evidence>
<dbReference type="PROSITE" id="PS51257">
    <property type="entry name" value="PROKAR_LIPOPROTEIN"/>
    <property type="match status" value="1"/>
</dbReference>
<evidence type="ECO:0000256" key="19">
    <source>
        <dbReference type="SAM" id="Phobius"/>
    </source>
</evidence>
<dbReference type="PANTHER" id="PTHR22888:SF10">
    <property type="entry name" value="CYTOCHROME C OXIDASE SUBUNIT 2"/>
    <property type="match status" value="1"/>
</dbReference>
<feature type="transmembrane region" description="Helical" evidence="19">
    <location>
        <begin position="91"/>
        <end position="115"/>
    </location>
</feature>
<dbReference type="PROSITE" id="PS51007">
    <property type="entry name" value="CYTC"/>
    <property type="match status" value="1"/>
</dbReference>
<evidence type="ECO:0000256" key="15">
    <source>
        <dbReference type="ARBA" id="ARBA00047816"/>
    </source>
</evidence>
<feature type="domain" description="Cytochrome oxidase subunit II transmembrane region profile" evidence="21">
    <location>
        <begin position="22"/>
        <end position="119"/>
    </location>
</feature>
<evidence type="ECO:0000313" key="23">
    <source>
        <dbReference type="EMBL" id="ATY84165.1"/>
    </source>
</evidence>
<keyword evidence="13 19" id="KW-0472">Membrane</keyword>
<evidence type="ECO:0000313" key="24">
    <source>
        <dbReference type="Proteomes" id="UP000231932"/>
    </source>
</evidence>
<gene>
    <name evidence="23" type="primary">coxB</name>
    <name evidence="23" type="ORF">CVV65_03690</name>
</gene>
<dbReference type="InterPro" id="IPR002429">
    <property type="entry name" value="CcO_II-like_C"/>
</dbReference>
<dbReference type="GO" id="GO:0042773">
    <property type="term" value="P:ATP synthesis coupled electron transport"/>
    <property type="evidence" value="ECO:0007669"/>
    <property type="project" value="TreeGrafter"/>
</dbReference>
<dbReference type="Pfam" id="PF00116">
    <property type="entry name" value="COX2"/>
    <property type="match status" value="1"/>
</dbReference>
<dbReference type="InterPro" id="IPR045187">
    <property type="entry name" value="CcO_II"/>
</dbReference>
<evidence type="ECO:0000256" key="8">
    <source>
        <dbReference type="ARBA" id="ARBA00022967"/>
    </source>
</evidence>
<sequence>MRPKHRIGLLFVMVGLLFGLTGCGRTDMSVFDPAGPVAKMELSVIMTSVYIMTGVFIVAMAILVYVLIRFRRRKGQDLPPKQVEGNNWMELTWTIIPLILMGILAVPTVSTAFALDQKQTGPNTMNVTVKASQFWWQFEYPDLGIVTAQALHIPVGTKVNLKLETTDVMHSFWVPRLAGKTDLIPGRVNTMWFEASQPGEYQGKCAEYCGPSHGVMDFVVIADTPQQFQAWVQKMKNPQVQPTSAQAAEGEKLFAQNCATCHAIAGTNFKGVLGPDLTGFADRPKVAGVLDNNPTDVEKWISDPAAIKPGTKMPKLPLNQQQISALSAFLEGLK</sequence>
<evidence type="ECO:0000256" key="9">
    <source>
        <dbReference type="ARBA" id="ARBA00022982"/>
    </source>
</evidence>
<dbReference type="InterPro" id="IPR011759">
    <property type="entry name" value="Cyt_c_oxidase_su2_TM_dom"/>
</dbReference>
<dbReference type="Pfam" id="PF00034">
    <property type="entry name" value="Cytochrom_C"/>
    <property type="match status" value="1"/>
</dbReference>
<dbReference type="SUPFAM" id="SSF49503">
    <property type="entry name" value="Cupredoxins"/>
    <property type="match status" value="1"/>
</dbReference>
<evidence type="ECO:0000256" key="10">
    <source>
        <dbReference type="ARBA" id="ARBA00022989"/>
    </source>
</evidence>
<dbReference type="PROSITE" id="PS00078">
    <property type="entry name" value="COX2"/>
    <property type="match status" value="1"/>
</dbReference>
<comment type="similarity">
    <text evidence="2 17">Belongs to the cytochrome c oxidase subunit 2 family.</text>
</comment>
<proteinExistence type="inferred from homology"/>
<dbReference type="GO" id="GO:0005507">
    <property type="term" value="F:copper ion binding"/>
    <property type="evidence" value="ECO:0007669"/>
    <property type="project" value="InterPro"/>
</dbReference>
<evidence type="ECO:0000256" key="7">
    <source>
        <dbReference type="ARBA" id="ARBA00022723"/>
    </source>
</evidence>
<keyword evidence="9 17" id="KW-0249">Electron transport</keyword>
<evidence type="ECO:0000256" key="18">
    <source>
        <dbReference type="RuleBase" id="RU004024"/>
    </source>
</evidence>
<dbReference type="InterPro" id="IPR036257">
    <property type="entry name" value="Cyt_c_oxidase_su2_TM_sf"/>
</dbReference>
<evidence type="ECO:0000256" key="4">
    <source>
        <dbReference type="ARBA" id="ARBA00022617"/>
    </source>
</evidence>
<dbReference type="Pfam" id="PF02790">
    <property type="entry name" value="COX2_TM"/>
    <property type="match status" value="1"/>
</dbReference>
<dbReference type="GO" id="GO:0004129">
    <property type="term" value="F:cytochrome-c oxidase activity"/>
    <property type="evidence" value="ECO:0007669"/>
    <property type="project" value="UniProtKB-EC"/>
</dbReference>
<evidence type="ECO:0000256" key="12">
    <source>
        <dbReference type="ARBA" id="ARBA00023008"/>
    </source>
</evidence>
<dbReference type="Gene3D" id="2.60.40.420">
    <property type="entry name" value="Cupredoxins - blue copper proteins"/>
    <property type="match status" value="1"/>
</dbReference>
<dbReference type="InterPro" id="IPR009056">
    <property type="entry name" value="Cyt_c-like_dom"/>
</dbReference>
<keyword evidence="10 19" id="KW-1133">Transmembrane helix</keyword>
<comment type="catalytic activity">
    <reaction evidence="15 18">
        <text>4 Fe(II)-[cytochrome c] + O2 + 8 H(+)(in) = 4 Fe(III)-[cytochrome c] + 2 H2O + 4 H(+)(out)</text>
        <dbReference type="Rhea" id="RHEA:11436"/>
        <dbReference type="Rhea" id="RHEA-COMP:10350"/>
        <dbReference type="Rhea" id="RHEA-COMP:14399"/>
        <dbReference type="ChEBI" id="CHEBI:15377"/>
        <dbReference type="ChEBI" id="CHEBI:15378"/>
        <dbReference type="ChEBI" id="CHEBI:15379"/>
        <dbReference type="ChEBI" id="CHEBI:29033"/>
        <dbReference type="ChEBI" id="CHEBI:29034"/>
        <dbReference type="EC" id="7.1.1.9"/>
    </reaction>
</comment>
<dbReference type="GO" id="GO:0016491">
    <property type="term" value="F:oxidoreductase activity"/>
    <property type="evidence" value="ECO:0007669"/>
    <property type="project" value="InterPro"/>
</dbReference>
<dbReference type="Gene3D" id="1.10.287.90">
    <property type="match status" value="1"/>
</dbReference>
<keyword evidence="3 17" id="KW-0813">Transport</keyword>
<feature type="domain" description="Cytochrome oxidase subunit II copper A binding" evidence="20">
    <location>
        <begin position="122"/>
        <end position="234"/>
    </location>
</feature>
<feature type="transmembrane region" description="Helical" evidence="19">
    <location>
        <begin position="47"/>
        <end position="70"/>
    </location>
</feature>
<feature type="domain" description="Cytochrome c" evidence="22">
    <location>
        <begin position="245"/>
        <end position="334"/>
    </location>
</feature>